<evidence type="ECO:0000256" key="2">
    <source>
        <dbReference type="ARBA" id="ARBA00022801"/>
    </source>
</evidence>
<dbReference type="PANTHER" id="PTHR11014:SF63">
    <property type="entry name" value="METALLOPEPTIDASE, PUTATIVE (AFU_ORTHOLOGUE AFUA_6G09600)-RELATED"/>
    <property type="match status" value="1"/>
</dbReference>
<gene>
    <name evidence="5" type="primary">amaA_2</name>
    <name evidence="5" type="ORF">UMC4404_13091</name>
</gene>
<dbReference type="FunFam" id="3.30.70.360:FF:000014">
    <property type="entry name" value="N-acyl-L-amino acid amidohydrolase"/>
    <property type="match status" value="1"/>
</dbReference>
<organism evidence="5 6">
    <name type="scientific">Paraclostridium sordellii</name>
    <name type="common">Clostridium sordellii</name>
    <dbReference type="NCBI Taxonomy" id="1505"/>
    <lineage>
        <taxon>Bacteria</taxon>
        <taxon>Bacillati</taxon>
        <taxon>Bacillota</taxon>
        <taxon>Clostridia</taxon>
        <taxon>Peptostreptococcales</taxon>
        <taxon>Peptostreptococcaceae</taxon>
        <taxon>Paraclostridium</taxon>
    </lineage>
</organism>
<dbReference type="SUPFAM" id="SSF53187">
    <property type="entry name" value="Zn-dependent exopeptidases"/>
    <property type="match status" value="1"/>
</dbReference>
<evidence type="ECO:0000256" key="3">
    <source>
        <dbReference type="PIRSR" id="PIRSR005962-1"/>
    </source>
</evidence>
<accession>A0A9P1L054</accession>
<dbReference type="GO" id="GO:0046872">
    <property type="term" value="F:metal ion binding"/>
    <property type="evidence" value="ECO:0007669"/>
    <property type="project" value="UniProtKB-KW"/>
</dbReference>
<evidence type="ECO:0000259" key="4">
    <source>
        <dbReference type="Pfam" id="PF07687"/>
    </source>
</evidence>
<dbReference type="NCBIfam" id="TIGR01891">
    <property type="entry name" value="amidohydrolases"/>
    <property type="match status" value="1"/>
</dbReference>
<dbReference type="Gene3D" id="3.40.630.10">
    <property type="entry name" value="Zn peptidases"/>
    <property type="match status" value="1"/>
</dbReference>
<feature type="binding site" evidence="3">
    <location>
        <position position="165"/>
    </location>
    <ligand>
        <name>Mn(2+)</name>
        <dbReference type="ChEBI" id="CHEBI:29035"/>
        <label>2</label>
    </ligand>
</feature>
<keyword evidence="3" id="KW-0479">Metal-binding</keyword>
<feature type="binding site" evidence="3">
    <location>
        <position position="139"/>
    </location>
    <ligand>
        <name>Mn(2+)</name>
        <dbReference type="ChEBI" id="CHEBI:29035"/>
        <label>2</label>
    </ligand>
</feature>
<dbReference type="Pfam" id="PF01546">
    <property type="entry name" value="Peptidase_M20"/>
    <property type="match status" value="1"/>
</dbReference>
<feature type="binding site" evidence="3">
    <location>
        <position position="364"/>
    </location>
    <ligand>
        <name>Mn(2+)</name>
        <dbReference type="ChEBI" id="CHEBI:29035"/>
        <label>2</label>
    </ligand>
</feature>
<feature type="domain" description="Peptidase M20 dimerisation" evidence="4">
    <location>
        <begin position="189"/>
        <end position="280"/>
    </location>
</feature>
<dbReference type="PANTHER" id="PTHR11014">
    <property type="entry name" value="PEPTIDASE M20 FAMILY MEMBER"/>
    <property type="match status" value="1"/>
</dbReference>
<name>A0A9P1L054_PARSO</name>
<comment type="caution">
    <text evidence="5">The sequence shown here is derived from an EMBL/GenBank/DDBJ whole genome shotgun (WGS) entry which is preliminary data.</text>
</comment>
<keyword evidence="3" id="KW-0464">Manganese</keyword>
<keyword evidence="2 5" id="KW-0378">Hydrolase</keyword>
<dbReference type="RefSeq" id="WP_057558522.1">
    <property type="nucleotide sequence ID" value="NZ_CDNY01000003.1"/>
</dbReference>
<evidence type="ECO:0000313" key="5">
    <source>
        <dbReference type="EMBL" id="CEO33329.1"/>
    </source>
</evidence>
<dbReference type="InterPro" id="IPR002933">
    <property type="entry name" value="Peptidase_M20"/>
</dbReference>
<evidence type="ECO:0000313" key="6">
    <source>
        <dbReference type="Proteomes" id="UP000049685"/>
    </source>
</evidence>
<protein>
    <submittedName>
        <fullName evidence="5">Amidohydrolase</fullName>
        <ecNumber evidence="5">3.5.1.14</ecNumber>
    </submittedName>
</protein>
<dbReference type="EC" id="3.5.1.14" evidence="5"/>
<proteinExistence type="inferred from homology"/>
<dbReference type="EMBL" id="CDNY01000003">
    <property type="protein sequence ID" value="CEO33329.1"/>
    <property type="molecule type" value="Genomic_DNA"/>
</dbReference>
<reference evidence="6" key="1">
    <citation type="submission" date="2015-01" db="EMBL/GenBank/DDBJ databases">
        <authorList>
            <person name="Aslett A.Martin."/>
            <person name="De Silva Nishadi"/>
        </authorList>
    </citation>
    <scope>NUCLEOTIDE SEQUENCE [LARGE SCALE GENOMIC DNA]</scope>
    <source>
        <strain evidence="6">UMC4404</strain>
    </source>
</reference>
<comment type="similarity">
    <text evidence="1">Belongs to the peptidase M20 family.</text>
</comment>
<dbReference type="Gene3D" id="3.30.70.360">
    <property type="match status" value="1"/>
</dbReference>
<feature type="binding site" evidence="3">
    <location>
        <position position="105"/>
    </location>
    <ligand>
        <name>Mn(2+)</name>
        <dbReference type="ChEBI" id="CHEBI:29035"/>
        <label>2</label>
    </ligand>
</feature>
<dbReference type="AlphaFoldDB" id="A0A9P1L054"/>
<dbReference type="InterPro" id="IPR017439">
    <property type="entry name" value="Amidohydrolase"/>
</dbReference>
<sequence length="392" mass="43674">MIEKIKILSEKYYERIRNIRHLIHMYPEDGFQEFKTSQLIIEELENLGIEVKQNVAKTGVVGLLKGSKPGKTVMLRADMDALKLEEKADVPYKSKIPGMMHGCGHDGHVAGLLGTAMILSELKEELYGNIKFIFQPAEERDGGAKPMIDEGILENPKVDAVFGAHLWGSLKEGTVYVKHGAMMAAPDIFKFKVIGKGGHGAMPHISIDPIVITCQVINSLQTIVSRKNNPLNPVVITCGKIQGGDSHNIIPNEVYVEGTARTLNEETRKWIPKAMEEIIKGITTCHSATYKFDFEPKYPPLINDSKMTDLAEESLKKIVGNNNVCELKEATMGAEDFSYFTKEVPGAFFFVGIAEDESNPVLHHNPYFKWKDKNLKILSEGLSQISIDFLNT</sequence>
<feature type="binding site" evidence="3">
    <location>
        <position position="103"/>
    </location>
    <ligand>
        <name>Mn(2+)</name>
        <dbReference type="ChEBI" id="CHEBI:29035"/>
        <label>2</label>
    </ligand>
</feature>
<dbReference type="InterPro" id="IPR036264">
    <property type="entry name" value="Bact_exopeptidase_dim_dom"/>
</dbReference>
<dbReference type="InterPro" id="IPR011650">
    <property type="entry name" value="Peptidase_M20_dimer"/>
</dbReference>
<dbReference type="PIRSF" id="PIRSF005962">
    <property type="entry name" value="Pept_M20D_amidohydro"/>
    <property type="match status" value="1"/>
</dbReference>
<dbReference type="GO" id="GO:0004046">
    <property type="term" value="F:aminoacylase activity"/>
    <property type="evidence" value="ECO:0007669"/>
    <property type="project" value="UniProtKB-EC"/>
</dbReference>
<comment type="cofactor">
    <cofactor evidence="3">
        <name>Mn(2+)</name>
        <dbReference type="ChEBI" id="CHEBI:29035"/>
    </cofactor>
    <text evidence="3">The Mn(2+) ion enhances activity.</text>
</comment>
<dbReference type="SUPFAM" id="SSF55031">
    <property type="entry name" value="Bacterial exopeptidase dimerisation domain"/>
    <property type="match status" value="1"/>
</dbReference>
<dbReference type="Pfam" id="PF07687">
    <property type="entry name" value="M20_dimer"/>
    <property type="match status" value="1"/>
</dbReference>
<evidence type="ECO:0000256" key="1">
    <source>
        <dbReference type="ARBA" id="ARBA00006153"/>
    </source>
</evidence>
<dbReference type="Proteomes" id="UP000049685">
    <property type="component" value="Unassembled WGS sequence"/>
</dbReference>